<dbReference type="OrthoDB" id="7701039at2759"/>
<evidence type="ECO:0000259" key="4">
    <source>
        <dbReference type="Pfam" id="PF05649"/>
    </source>
</evidence>
<dbReference type="InterPro" id="IPR000718">
    <property type="entry name" value="Peptidase_M13"/>
</dbReference>
<evidence type="ECO:0000256" key="3">
    <source>
        <dbReference type="SAM" id="Phobius"/>
    </source>
</evidence>
<evidence type="ECO:0000313" key="5">
    <source>
        <dbReference type="EnsemblMetazoa" id="XP_031782466"/>
    </source>
</evidence>
<proteinExistence type="inferred from homology"/>
<protein>
    <recommendedName>
        <fullName evidence="4">Peptidase M13 N-terminal domain-containing protein</fullName>
    </recommendedName>
</protein>
<dbReference type="PROSITE" id="PS51885">
    <property type="entry name" value="NEPRILYSIN"/>
    <property type="match status" value="1"/>
</dbReference>
<accession>A0A7M7QAI7</accession>
<reference evidence="5" key="1">
    <citation type="submission" date="2021-01" db="UniProtKB">
        <authorList>
            <consortium name="EnsemblMetazoa"/>
        </authorList>
    </citation>
    <scope>IDENTIFICATION</scope>
</reference>
<evidence type="ECO:0000256" key="1">
    <source>
        <dbReference type="ARBA" id="ARBA00004401"/>
    </source>
</evidence>
<dbReference type="Proteomes" id="UP000002358">
    <property type="component" value="Chromosome 1"/>
</dbReference>
<dbReference type="GO" id="GO:0016485">
    <property type="term" value="P:protein processing"/>
    <property type="evidence" value="ECO:0007669"/>
    <property type="project" value="TreeGrafter"/>
</dbReference>
<feature type="domain" description="Peptidase M13 N-terminal" evidence="4">
    <location>
        <begin position="85"/>
        <end position="283"/>
    </location>
</feature>
<dbReference type="PANTHER" id="PTHR11733:SF224">
    <property type="entry name" value="NEPRILYSIN-2"/>
    <property type="match status" value="1"/>
</dbReference>
<dbReference type="GeneID" id="100115088"/>
<dbReference type="InParanoid" id="A0A7M7QAI7"/>
<keyword evidence="3" id="KW-0812">Transmembrane</keyword>
<dbReference type="PANTHER" id="PTHR11733">
    <property type="entry name" value="ZINC METALLOPROTEASE FAMILY M13 NEPRILYSIN-RELATED"/>
    <property type="match status" value="1"/>
</dbReference>
<dbReference type="Pfam" id="PF05649">
    <property type="entry name" value="Peptidase_M13_N"/>
    <property type="match status" value="1"/>
</dbReference>
<dbReference type="Gene3D" id="1.10.1380.10">
    <property type="entry name" value="Neutral endopeptidase , domain2"/>
    <property type="match status" value="1"/>
</dbReference>
<evidence type="ECO:0000313" key="6">
    <source>
        <dbReference type="Proteomes" id="UP000002358"/>
    </source>
</evidence>
<dbReference type="GO" id="GO:0004222">
    <property type="term" value="F:metalloendopeptidase activity"/>
    <property type="evidence" value="ECO:0007669"/>
    <property type="project" value="InterPro"/>
</dbReference>
<sequence length="295" mass="33452">MYSSRCIRCPIKLNCGFIITVILLINYLALSVQSSQDISPMEVDYEDSSKMDIDDSSALDDICLTEGCYNAAQLIRNNINETADPCNNFFDFACGGFVSKAVVSDSKPATGYLHVVQEKVMKEVSELLQEIIDLTEPRIFELAKQYFKTCLDQTSNENIGLLSLSEIVGQQGGWPLILGDSWQENEFDWAETDIKLRRIGFISQYLMKFYVFNDLYNSSRNLLHIAPATLEFHPIFLKLGFNHQSIQIFYNFMVNVAVYLGAHRVRAAAELADVLTFEMQLANKPTYPLYHGLNT</sequence>
<dbReference type="SUPFAM" id="SSF55486">
    <property type="entry name" value="Metalloproteases ('zincins'), catalytic domain"/>
    <property type="match status" value="1"/>
</dbReference>
<name>A0A7M7QAI7_NASVI</name>
<keyword evidence="3" id="KW-1133">Transmembrane helix</keyword>
<dbReference type="EnsemblMetazoa" id="XM_031926606">
    <property type="protein sequence ID" value="XP_031782466"/>
    <property type="gene ID" value="LOC100115088"/>
</dbReference>
<dbReference type="AlphaFoldDB" id="A0A7M7QAI7"/>
<dbReference type="InterPro" id="IPR042089">
    <property type="entry name" value="Peptidase_M13_dom_2"/>
</dbReference>
<dbReference type="SMR" id="A0A7M7QAI7"/>
<comment type="similarity">
    <text evidence="2">Belongs to the peptidase M13 family.</text>
</comment>
<dbReference type="RefSeq" id="XP_031782466.1">
    <property type="nucleotide sequence ID" value="XM_031926606.1"/>
</dbReference>
<dbReference type="KEGG" id="nvi:100115088"/>
<feature type="transmembrane region" description="Helical" evidence="3">
    <location>
        <begin position="12"/>
        <end position="30"/>
    </location>
</feature>
<keyword evidence="3" id="KW-0472">Membrane</keyword>
<dbReference type="GO" id="GO:0005886">
    <property type="term" value="C:plasma membrane"/>
    <property type="evidence" value="ECO:0007669"/>
    <property type="project" value="UniProtKB-SubCell"/>
</dbReference>
<organism evidence="5 6">
    <name type="scientific">Nasonia vitripennis</name>
    <name type="common">Parasitic wasp</name>
    <dbReference type="NCBI Taxonomy" id="7425"/>
    <lineage>
        <taxon>Eukaryota</taxon>
        <taxon>Metazoa</taxon>
        <taxon>Ecdysozoa</taxon>
        <taxon>Arthropoda</taxon>
        <taxon>Hexapoda</taxon>
        <taxon>Insecta</taxon>
        <taxon>Pterygota</taxon>
        <taxon>Neoptera</taxon>
        <taxon>Endopterygota</taxon>
        <taxon>Hymenoptera</taxon>
        <taxon>Apocrita</taxon>
        <taxon>Proctotrupomorpha</taxon>
        <taxon>Chalcidoidea</taxon>
        <taxon>Pteromalidae</taxon>
        <taxon>Pteromalinae</taxon>
        <taxon>Nasonia</taxon>
    </lineage>
</organism>
<comment type="subcellular location">
    <subcellularLocation>
        <location evidence="1">Cell membrane</location>
        <topology evidence="1">Single-pass type II membrane protein</topology>
    </subcellularLocation>
</comment>
<keyword evidence="6" id="KW-1185">Reference proteome</keyword>
<dbReference type="InterPro" id="IPR008753">
    <property type="entry name" value="Peptidase_M13_N"/>
</dbReference>
<evidence type="ECO:0000256" key="2">
    <source>
        <dbReference type="ARBA" id="ARBA00007357"/>
    </source>
</evidence>